<proteinExistence type="predicted"/>
<dbReference type="Gene3D" id="1.20.1070.10">
    <property type="entry name" value="Rhodopsin 7-helix transmembrane proteins"/>
    <property type="match status" value="1"/>
</dbReference>
<feature type="transmembrane region" description="Helical" evidence="1">
    <location>
        <begin position="30"/>
        <end position="53"/>
    </location>
</feature>
<organism evidence="2 3">
    <name type="scientific">Hypsibius exemplaris</name>
    <name type="common">Freshwater tardigrade</name>
    <dbReference type="NCBI Taxonomy" id="2072580"/>
    <lineage>
        <taxon>Eukaryota</taxon>
        <taxon>Metazoa</taxon>
        <taxon>Ecdysozoa</taxon>
        <taxon>Tardigrada</taxon>
        <taxon>Eutardigrada</taxon>
        <taxon>Parachela</taxon>
        <taxon>Hypsibioidea</taxon>
        <taxon>Hypsibiidae</taxon>
        <taxon>Hypsibius</taxon>
    </lineage>
</organism>
<keyword evidence="3" id="KW-1185">Reference proteome</keyword>
<evidence type="ECO:0000313" key="3">
    <source>
        <dbReference type="Proteomes" id="UP000192578"/>
    </source>
</evidence>
<comment type="caution">
    <text evidence="2">The sequence shown here is derived from an EMBL/GenBank/DDBJ whole genome shotgun (WGS) entry which is preliminary data.</text>
</comment>
<feature type="transmembrane region" description="Helical" evidence="1">
    <location>
        <begin position="65"/>
        <end position="86"/>
    </location>
</feature>
<reference evidence="3" key="1">
    <citation type="submission" date="2017-01" db="EMBL/GenBank/DDBJ databases">
        <title>Comparative genomics of anhydrobiosis in the tardigrade Hypsibius dujardini.</title>
        <authorList>
            <person name="Yoshida Y."/>
            <person name="Koutsovoulos G."/>
            <person name="Laetsch D."/>
            <person name="Stevens L."/>
            <person name="Kumar S."/>
            <person name="Horikawa D."/>
            <person name="Ishino K."/>
            <person name="Komine S."/>
            <person name="Tomita M."/>
            <person name="Blaxter M."/>
            <person name="Arakawa K."/>
        </authorList>
    </citation>
    <scope>NUCLEOTIDE SEQUENCE [LARGE SCALE GENOMIC DNA]</scope>
    <source>
        <strain evidence="3">Z151</strain>
    </source>
</reference>
<dbReference type="AlphaFoldDB" id="A0A1W0WAH7"/>
<keyword evidence="1" id="KW-0812">Transmembrane</keyword>
<evidence type="ECO:0000256" key="1">
    <source>
        <dbReference type="SAM" id="Phobius"/>
    </source>
</evidence>
<evidence type="ECO:0000313" key="2">
    <source>
        <dbReference type="EMBL" id="OQV12180.1"/>
    </source>
</evidence>
<feature type="transmembrane region" description="Helical" evidence="1">
    <location>
        <begin position="116"/>
        <end position="136"/>
    </location>
</feature>
<dbReference type="SUPFAM" id="SSF81321">
    <property type="entry name" value="Family A G protein-coupled receptor-like"/>
    <property type="match status" value="1"/>
</dbReference>
<keyword evidence="1" id="KW-1133">Transmembrane helix</keyword>
<name>A0A1W0WAH7_HYPEX</name>
<dbReference type="Proteomes" id="UP000192578">
    <property type="component" value="Unassembled WGS sequence"/>
</dbReference>
<protein>
    <submittedName>
        <fullName evidence="2">Uncharacterized protein</fullName>
    </submittedName>
</protein>
<keyword evidence="1" id="KW-0472">Membrane</keyword>
<gene>
    <name evidence="2" type="ORF">BV898_13522</name>
</gene>
<sequence>MNFNALVNRSNNTTTKLDLVPEIRTAELQAWMVVAFTLCIIGSFNNIVVLLITFPRSGRCKVAGLHTLIFHFICINLFLCLVDHPIRSGFVTAKYHGHIIQDSVCRYVHVFYNVGWIALSWADAALAVNRIIAMFFPHKYREWSSKSVNLVMGRAALAHRLCVDPAR</sequence>
<accession>A0A1W0WAH7</accession>
<dbReference type="EMBL" id="MTYJ01000151">
    <property type="protein sequence ID" value="OQV12180.1"/>
    <property type="molecule type" value="Genomic_DNA"/>
</dbReference>
<dbReference type="OrthoDB" id="6147321at2759"/>